<keyword evidence="1" id="KW-0121">Carboxypeptidase</keyword>
<dbReference type="SUPFAM" id="SSF53187">
    <property type="entry name" value="Zn-dependent exopeptidases"/>
    <property type="match status" value="1"/>
</dbReference>
<dbReference type="AlphaFoldDB" id="A0A7Z0AD24"/>
<protein>
    <submittedName>
        <fullName evidence="1">Metal-dependent amidase/aminoacylase/carboxypeptidase family protein</fullName>
    </submittedName>
</protein>
<organism evidence="1 2">
    <name type="scientific">Spelaeicoccus albus</name>
    <dbReference type="NCBI Taxonomy" id="1280376"/>
    <lineage>
        <taxon>Bacteria</taxon>
        <taxon>Bacillati</taxon>
        <taxon>Actinomycetota</taxon>
        <taxon>Actinomycetes</taxon>
        <taxon>Micrococcales</taxon>
        <taxon>Brevibacteriaceae</taxon>
        <taxon>Spelaeicoccus</taxon>
    </lineage>
</organism>
<evidence type="ECO:0000313" key="1">
    <source>
        <dbReference type="EMBL" id="NYI67176.1"/>
    </source>
</evidence>
<dbReference type="Gene3D" id="3.40.630.10">
    <property type="entry name" value="Zn peptidases"/>
    <property type="match status" value="1"/>
</dbReference>
<reference evidence="1 2" key="1">
    <citation type="submission" date="2020-07" db="EMBL/GenBank/DDBJ databases">
        <title>Sequencing the genomes of 1000 actinobacteria strains.</title>
        <authorList>
            <person name="Klenk H.-P."/>
        </authorList>
    </citation>
    <scope>NUCLEOTIDE SEQUENCE [LARGE SCALE GENOMIC DNA]</scope>
    <source>
        <strain evidence="1 2">DSM 26341</strain>
    </source>
</reference>
<gene>
    <name evidence="1" type="ORF">BJY26_001482</name>
</gene>
<dbReference type="EMBL" id="JACBZP010000001">
    <property type="protein sequence ID" value="NYI67176.1"/>
    <property type="molecule type" value="Genomic_DNA"/>
</dbReference>
<dbReference type="RefSeq" id="WP_308191261.1">
    <property type="nucleotide sequence ID" value="NZ_JACBZP010000001.1"/>
</dbReference>
<name>A0A7Z0AD24_9MICO</name>
<keyword evidence="2" id="KW-1185">Reference proteome</keyword>
<evidence type="ECO:0000313" key="2">
    <source>
        <dbReference type="Proteomes" id="UP000539111"/>
    </source>
</evidence>
<sequence>MTTHDVLAKLDSIRGWQEDLYKDLHSHPELSHQEHRTAEIVRKRLSDFGFEVTSGIGGTGVVGASWRTARVRAC</sequence>
<accession>A0A7Z0AD24</accession>
<dbReference type="Proteomes" id="UP000539111">
    <property type="component" value="Unassembled WGS sequence"/>
</dbReference>
<dbReference type="GO" id="GO:0004180">
    <property type="term" value="F:carboxypeptidase activity"/>
    <property type="evidence" value="ECO:0007669"/>
    <property type="project" value="UniProtKB-KW"/>
</dbReference>
<keyword evidence="1" id="KW-0645">Protease</keyword>
<proteinExistence type="predicted"/>
<keyword evidence="1" id="KW-0378">Hydrolase</keyword>
<comment type="caution">
    <text evidence="1">The sequence shown here is derived from an EMBL/GenBank/DDBJ whole genome shotgun (WGS) entry which is preliminary data.</text>
</comment>